<dbReference type="EMBL" id="LCYC01000002">
    <property type="protein sequence ID" value="KWV84210.1"/>
    <property type="molecule type" value="Genomic_DNA"/>
</dbReference>
<organism evidence="1 2">
    <name type="scientific">Pseudomonas fluorescens</name>
    <dbReference type="NCBI Taxonomy" id="294"/>
    <lineage>
        <taxon>Bacteria</taxon>
        <taxon>Pseudomonadati</taxon>
        <taxon>Pseudomonadota</taxon>
        <taxon>Gammaproteobacteria</taxon>
        <taxon>Pseudomonadales</taxon>
        <taxon>Pseudomonadaceae</taxon>
        <taxon>Pseudomonas</taxon>
    </lineage>
</organism>
<name>A0A109LB20_PSEFL</name>
<evidence type="ECO:0000313" key="2">
    <source>
        <dbReference type="Proteomes" id="UP000063434"/>
    </source>
</evidence>
<comment type="caution">
    <text evidence="1">The sequence shown here is derived from an EMBL/GenBank/DDBJ whole genome shotgun (WGS) entry which is preliminary data.</text>
</comment>
<protein>
    <submittedName>
        <fullName evidence="1">Uncharacterized protein</fullName>
    </submittedName>
</protein>
<dbReference type="PATRIC" id="fig|294.195.peg.39"/>
<accession>A0A109LB20</accession>
<dbReference type="RefSeq" id="WP_060765572.1">
    <property type="nucleotide sequence ID" value="NZ_LCYC01000002.1"/>
</dbReference>
<evidence type="ECO:0000313" key="1">
    <source>
        <dbReference type="EMBL" id="KWV84210.1"/>
    </source>
</evidence>
<dbReference type="AlphaFoldDB" id="A0A109LB20"/>
<gene>
    <name evidence="1" type="ORF">PFL603g_00036</name>
</gene>
<proteinExistence type="predicted"/>
<sequence length="229" mass="26335">MKSEANHTQEKAQLAQRLEVFRKGIERATVIETAYAKQYETFRKQCDRLEPIVAKTPIGHDLRLLSEKVSDAWELNIDAGWLSSGRKFDDLEYFTVLIKHDGAGRRFKSLSDVPVFLREEFEEWDESEFQAFMDEQRETCRAAYDEMPTLLEDLEEELAEGDFFGMLDSLPYEAGADSQKTKQARALFDNVQNSWAQCKQTGLSLLHMANQLGDGDYDPGLMEALLFDR</sequence>
<dbReference type="Proteomes" id="UP000063434">
    <property type="component" value="Unassembled WGS sequence"/>
</dbReference>
<reference evidence="1 2" key="1">
    <citation type="submission" date="2015-05" db="EMBL/GenBank/DDBJ databases">
        <title>A genomic and transcriptomic approach to investigate the blue pigment phenotype in Pseudomonas fluorescens.</title>
        <authorList>
            <person name="Andreani N.A."/>
            <person name="Cardazzo B."/>
        </authorList>
    </citation>
    <scope>NUCLEOTIDE SEQUENCE [LARGE SCALE GENOMIC DNA]</scope>
    <source>
        <strain evidence="1 2">Ps_40</strain>
    </source>
</reference>